<dbReference type="PANTHER" id="PTHR19211:SF6">
    <property type="entry name" value="BLL7188 PROTEIN"/>
    <property type="match status" value="1"/>
</dbReference>
<dbReference type="PANTHER" id="PTHR19211">
    <property type="entry name" value="ATP-BINDING TRANSPORT PROTEIN-RELATED"/>
    <property type="match status" value="1"/>
</dbReference>
<dbReference type="Pfam" id="PF00005">
    <property type="entry name" value="ABC_tran"/>
    <property type="match status" value="2"/>
</dbReference>
<sequence>MPASISLSDLSWSTPDGRTLFSGLALQFGPGRTGLVGRNGVGKTTLLKLIAGDLAAPAGKVSVAGRLATLDQTVQRPADANVADLFSAAEALARQRRAEAGLAGADEIADIDWTLEGSIAGALGRLGLNVAIETPLAALSGGQLIRARLAALDFARPDIALLDEPTNNLDGDGRAAVIALLAGWRGCAVVVSHDRELLDTMDSIVELTSLGATSYGGNWSHYRARKAIELASARQQLADAERRVGDLARAARLGQERKARKDRAGQRNAQRGDIPAIALGLRKAGSENTAGETARLVERRREQALQQADTARRRIEILQPLAVELPSTGLSAAKTVLDVDALGGGYAIDRPIVERFSLKIVGPQRVAIDGPNGAGKTTLLSLITGRLQPWSGRVRIMTGYAMLDQQVGLLDREASIRDNFLRLNPCSDENACRAALARFMFRADAAMQIVATLSGGQALRAGLACVLGGPAPPSLLILDEPTNHLDIDAIEAVEAGLRGYDGALLVVSHDRAFLSAIGITRRVRLKPPSGAAGIAAGEGGHPA</sequence>
<dbReference type="KEGG" id="rpe:RPE_0212"/>
<proteinExistence type="predicted"/>
<feature type="domain" description="ABC transporter" evidence="6">
    <location>
        <begin position="337"/>
        <end position="536"/>
    </location>
</feature>
<keyword evidence="1" id="KW-0677">Repeat</keyword>
<dbReference type="InterPro" id="IPR003593">
    <property type="entry name" value="AAA+_ATPase"/>
</dbReference>
<dbReference type="InterPro" id="IPR050611">
    <property type="entry name" value="ABCF"/>
</dbReference>
<evidence type="ECO:0000256" key="2">
    <source>
        <dbReference type="ARBA" id="ARBA00022741"/>
    </source>
</evidence>
<dbReference type="AlphaFoldDB" id="Q07V62"/>
<keyword evidence="5" id="KW-0175">Coiled coil</keyword>
<dbReference type="GO" id="GO:0016887">
    <property type="term" value="F:ATP hydrolysis activity"/>
    <property type="evidence" value="ECO:0007669"/>
    <property type="project" value="InterPro"/>
</dbReference>
<keyword evidence="2" id="KW-0547">Nucleotide-binding</keyword>
<dbReference type="SUPFAM" id="SSF52540">
    <property type="entry name" value="P-loop containing nucleoside triphosphate hydrolases"/>
    <property type="match status" value="2"/>
</dbReference>
<gene>
    <name evidence="7" type="ordered locus">RPE_0212</name>
</gene>
<evidence type="ECO:0000259" key="6">
    <source>
        <dbReference type="PROSITE" id="PS50893"/>
    </source>
</evidence>
<keyword evidence="3" id="KW-0067">ATP-binding</keyword>
<dbReference type="PROSITE" id="PS50893">
    <property type="entry name" value="ABC_TRANSPORTER_2"/>
    <property type="match status" value="2"/>
</dbReference>
<evidence type="ECO:0000313" key="7">
    <source>
        <dbReference type="EMBL" id="ABJ04172.1"/>
    </source>
</evidence>
<feature type="domain" description="ABC transporter" evidence="6">
    <location>
        <begin position="5"/>
        <end position="235"/>
    </location>
</feature>
<evidence type="ECO:0000256" key="4">
    <source>
        <dbReference type="ARBA" id="ARBA00024722"/>
    </source>
</evidence>
<dbReference type="InterPro" id="IPR027417">
    <property type="entry name" value="P-loop_NTPase"/>
</dbReference>
<organism evidence="7">
    <name type="scientific">Rhodopseudomonas palustris (strain BisA53)</name>
    <dbReference type="NCBI Taxonomy" id="316055"/>
    <lineage>
        <taxon>Bacteria</taxon>
        <taxon>Pseudomonadati</taxon>
        <taxon>Pseudomonadota</taxon>
        <taxon>Alphaproteobacteria</taxon>
        <taxon>Hyphomicrobiales</taxon>
        <taxon>Nitrobacteraceae</taxon>
        <taxon>Rhodopseudomonas</taxon>
    </lineage>
</organism>
<dbReference type="GO" id="GO:0005524">
    <property type="term" value="F:ATP binding"/>
    <property type="evidence" value="ECO:0007669"/>
    <property type="project" value="UniProtKB-KW"/>
</dbReference>
<name>Q07V62_RHOP5</name>
<protein>
    <submittedName>
        <fullName evidence="7">ABC transporter related</fullName>
    </submittedName>
</protein>
<reference evidence="7" key="1">
    <citation type="submission" date="2006-09" db="EMBL/GenBank/DDBJ databases">
        <title>Complete sequence of Rhodopseudomonas palustris BisA53.</title>
        <authorList>
            <consortium name="US DOE Joint Genome Institute"/>
            <person name="Copeland A."/>
            <person name="Lucas S."/>
            <person name="Lapidus A."/>
            <person name="Barry K."/>
            <person name="Detter J.C."/>
            <person name="Glavina del Rio T."/>
            <person name="Hammon N."/>
            <person name="Israni S."/>
            <person name="Dalin E."/>
            <person name="Tice H."/>
            <person name="Pitluck S."/>
            <person name="Chain P."/>
            <person name="Malfatti S."/>
            <person name="Shin M."/>
            <person name="Vergez L."/>
            <person name="Schmutz J."/>
            <person name="Larimer F."/>
            <person name="Land M."/>
            <person name="Hauser L."/>
            <person name="Pelletier D.A."/>
            <person name="Kyrpides N."/>
            <person name="Kim E."/>
            <person name="Harwood C.S."/>
            <person name="Oda Y."/>
            <person name="Richardson P."/>
        </authorList>
    </citation>
    <scope>NUCLEOTIDE SEQUENCE [LARGE SCALE GENOMIC DNA]</scope>
    <source>
        <strain evidence="7">BisA53</strain>
    </source>
</reference>
<dbReference type="FunFam" id="3.40.50.300:FF:001320">
    <property type="entry name" value="Heme ABC transporter ATP-binding protein"/>
    <property type="match status" value="1"/>
</dbReference>
<dbReference type="CDD" id="cd03221">
    <property type="entry name" value="ABCF_EF-3"/>
    <property type="match status" value="1"/>
</dbReference>
<accession>Q07V62</accession>
<comment type="function">
    <text evidence="4">Involved in beta-(1--&gt;2)glucan export. Transmembrane domains (TMD) form a pore in the inner membrane and the ATP-binding domain (NBD) is responsible for energy generation.</text>
</comment>
<evidence type="ECO:0000256" key="5">
    <source>
        <dbReference type="SAM" id="Coils"/>
    </source>
</evidence>
<evidence type="ECO:0000256" key="3">
    <source>
        <dbReference type="ARBA" id="ARBA00022840"/>
    </source>
</evidence>
<dbReference type="Gene3D" id="3.40.50.300">
    <property type="entry name" value="P-loop containing nucleotide triphosphate hydrolases"/>
    <property type="match status" value="2"/>
</dbReference>
<feature type="coiled-coil region" evidence="5">
    <location>
        <begin position="223"/>
        <end position="250"/>
    </location>
</feature>
<dbReference type="InterPro" id="IPR003439">
    <property type="entry name" value="ABC_transporter-like_ATP-bd"/>
</dbReference>
<dbReference type="STRING" id="316055.RPE_0212"/>
<dbReference type="HOGENOM" id="CLU_000604_36_0_5"/>
<dbReference type="eggNOG" id="COG0488">
    <property type="taxonomic scope" value="Bacteria"/>
</dbReference>
<dbReference type="OrthoDB" id="8133084at2"/>
<evidence type="ECO:0000256" key="1">
    <source>
        <dbReference type="ARBA" id="ARBA00022737"/>
    </source>
</evidence>
<dbReference type="SMART" id="SM00382">
    <property type="entry name" value="AAA"/>
    <property type="match status" value="2"/>
</dbReference>
<dbReference type="EMBL" id="CP000463">
    <property type="protein sequence ID" value="ABJ04172.1"/>
    <property type="molecule type" value="Genomic_DNA"/>
</dbReference>